<feature type="region of interest" description="Disordered" evidence="1">
    <location>
        <begin position="372"/>
        <end position="400"/>
    </location>
</feature>
<gene>
    <name evidence="2" type="ORF">RCO7_08480</name>
</gene>
<organism evidence="2 3">
    <name type="scientific">Rhynchosporium graminicola</name>
    <dbReference type="NCBI Taxonomy" id="2792576"/>
    <lineage>
        <taxon>Eukaryota</taxon>
        <taxon>Fungi</taxon>
        <taxon>Dikarya</taxon>
        <taxon>Ascomycota</taxon>
        <taxon>Pezizomycotina</taxon>
        <taxon>Leotiomycetes</taxon>
        <taxon>Helotiales</taxon>
        <taxon>Ploettnerulaceae</taxon>
        <taxon>Rhynchosporium</taxon>
    </lineage>
</organism>
<comment type="caution">
    <text evidence="2">The sequence shown here is derived from an EMBL/GenBank/DDBJ whole genome shotgun (WGS) entry which is preliminary data.</text>
</comment>
<evidence type="ECO:0000256" key="1">
    <source>
        <dbReference type="SAM" id="MobiDB-lite"/>
    </source>
</evidence>
<name>A0A1E1L4R3_9HELO</name>
<proteinExistence type="predicted"/>
<evidence type="ECO:0000313" key="3">
    <source>
        <dbReference type="Proteomes" id="UP000178129"/>
    </source>
</evidence>
<evidence type="ECO:0000313" key="2">
    <source>
        <dbReference type="EMBL" id="CZT05464.1"/>
    </source>
</evidence>
<keyword evidence="3" id="KW-1185">Reference proteome</keyword>
<sequence>MAILKCPSGEVEIRLRGTRPKNFKIAYFDEYEEVKVKEYSGKSRCTRYIIPEDTRYAIEVILKSGFHLGDCEGVRIKIYDKATDNFIGQKKITRGPGEYLAIDKTILIETVYESLDKETNVVGVSVERLGGLQVRVAKCSKKETTTVSRKEFERQLARYEGRQVIGQAQKIDETSYNKDGITHAIGLSGGIVGKKIETPTQMQFLRQETDKLCFDFICRSAEFLENNSFMKSPLPLELQPWDHLTSDQRDTALRTLEAHKKEHIFEQNIAKFGELQTKEEAPNPTTRPRNKRQAKIAFLALQHLRVDFENQKKQSATFPVVVPASICPQPAKVQSLSPETKVLPSTLEHIAVDANQIVRTSTPNPERNVIIVLDDSPPRTHQRDPRTRSPSTQAGTQAEPVDLDTFVSKSGSSSSGIVVRFKPEVNYQSESKRLKLSPPANDYAGHFSKFRKTRLAAIATLYREAEELKASIEEMEETKE</sequence>
<dbReference type="Proteomes" id="UP000178129">
    <property type="component" value="Unassembled WGS sequence"/>
</dbReference>
<reference evidence="3" key="1">
    <citation type="submission" date="2016-03" db="EMBL/GenBank/DDBJ databases">
        <authorList>
            <person name="Ploux O."/>
        </authorList>
    </citation>
    <scope>NUCLEOTIDE SEQUENCE [LARGE SCALE GENOMIC DNA]</scope>
    <source>
        <strain evidence="3">UK7</strain>
    </source>
</reference>
<dbReference type="EMBL" id="FJUW01000035">
    <property type="protein sequence ID" value="CZT05464.1"/>
    <property type="molecule type" value="Genomic_DNA"/>
</dbReference>
<accession>A0A1E1L4R3</accession>
<feature type="compositionally biased region" description="Basic and acidic residues" evidence="1">
    <location>
        <begin position="376"/>
        <end position="387"/>
    </location>
</feature>
<dbReference type="InParanoid" id="A0A1E1L4R3"/>
<dbReference type="AlphaFoldDB" id="A0A1E1L4R3"/>
<protein>
    <submittedName>
        <fullName evidence="2">Uncharacterized protein</fullName>
    </submittedName>
</protein>